<comment type="caution">
    <text evidence="1">The sequence shown here is derived from an EMBL/GenBank/DDBJ whole genome shotgun (WGS) entry which is preliminary data.</text>
</comment>
<dbReference type="EMBL" id="WTYL01000001">
    <property type="protein sequence ID" value="MXP42953.1"/>
    <property type="molecule type" value="Genomic_DNA"/>
</dbReference>
<evidence type="ECO:0000313" key="1">
    <source>
        <dbReference type="EMBL" id="MXP42953.1"/>
    </source>
</evidence>
<sequence length="73" mass="8371">MSRLAQRARILAGAYSDMADSFEPFVPTPEQINRANAEWDALPDPDPLRAAETHYASLSQQRQEQLRRDWNEA</sequence>
<organism evidence="1 2">
    <name type="scientific">Allopontixanthobacter sediminis</name>
    <dbReference type="NCBI Taxonomy" id="1689985"/>
    <lineage>
        <taxon>Bacteria</taxon>
        <taxon>Pseudomonadati</taxon>
        <taxon>Pseudomonadota</taxon>
        <taxon>Alphaproteobacteria</taxon>
        <taxon>Sphingomonadales</taxon>
        <taxon>Erythrobacteraceae</taxon>
        <taxon>Allopontixanthobacter</taxon>
    </lineage>
</organism>
<protein>
    <submittedName>
        <fullName evidence="1">Uncharacterized protein</fullName>
    </submittedName>
</protein>
<keyword evidence="2" id="KW-1185">Reference proteome</keyword>
<dbReference type="Proteomes" id="UP000431922">
    <property type="component" value="Unassembled WGS sequence"/>
</dbReference>
<dbReference type="RefSeq" id="WP_160754607.1">
    <property type="nucleotide sequence ID" value="NZ_WTYL01000001.1"/>
</dbReference>
<gene>
    <name evidence="1" type="ORF">GRI65_00620</name>
</gene>
<evidence type="ECO:0000313" key="2">
    <source>
        <dbReference type="Proteomes" id="UP000431922"/>
    </source>
</evidence>
<reference evidence="1 2" key="1">
    <citation type="submission" date="2019-12" db="EMBL/GenBank/DDBJ databases">
        <title>Genomic-based taxomic classification of the family Erythrobacteraceae.</title>
        <authorList>
            <person name="Xu L."/>
        </authorList>
    </citation>
    <scope>NUCLEOTIDE SEQUENCE [LARGE SCALE GENOMIC DNA]</scope>
    <source>
        <strain evidence="1 2">KCTC 42453</strain>
    </source>
</reference>
<dbReference type="AlphaFoldDB" id="A0A845ATR9"/>
<proteinExistence type="predicted"/>
<name>A0A845ATR9_9SPHN</name>
<accession>A0A845ATR9</accession>